<protein>
    <submittedName>
        <fullName evidence="2">Uncharacterized protein</fullName>
    </submittedName>
</protein>
<dbReference type="RefSeq" id="WP_345690888.1">
    <property type="nucleotide sequence ID" value="NZ_BAABIT010000001.1"/>
</dbReference>
<name>A0ABV9XKY1_9ACTN</name>
<dbReference type="EMBL" id="JBHSJD010000018">
    <property type="protein sequence ID" value="MFC5025178.1"/>
    <property type="molecule type" value="Genomic_DNA"/>
</dbReference>
<dbReference type="Proteomes" id="UP001595829">
    <property type="component" value="Unassembled WGS sequence"/>
</dbReference>
<organism evidence="2 3">
    <name type="scientific">Streptomyces coeruleoprunus</name>
    <dbReference type="NCBI Taxonomy" id="285563"/>
    <lineage>
        <taxon>Bacteria</taxon>
        <taxon>Bacillati</taxon>
        <taxon>Actinomycetota</taxon>
        <taxon>Actinomycetes</taxon>
        <taxon>Kitasatosporales</taxon>
        <taxon>Streptomycetaceae</taxon>
        <taxon>Streptomyces</taxon>
    </lineage>
</organism>
<evidence type="ECO:0000313" key="2">
    <source>
        <dbReference type="EMBL" id="MFC5025178.1"/>
    </source>
</evidence>
<proteinExistence type="predicted"/>
<reference evidence="3" key="1">
    <citation type="journal article" date="2019" name="Int. J. Syst. Evol. Microbiol.">
        <title>The Global Catalogue of Microorganisms (GCM) 10K type strain sequencing project: providing services to taxonomists for standard genome sequencing and annotation.</title>
        <authorList>
            <consortium name="The Broad Institute Genomics Platform"/>
            <consortium name="The Broad Institute Genome Sequencing Center for Infectious Disease"/>
            <person name="Wu L."/>
            <person name="Ma J."/>
        </authorList>
    </citation>
    <scope>NUCLEOTIDE SEQUENCE [LARGE SCALE GENOMIC DNA]</scope>
    <source>
        <strain evidence="3">CGMCC 4.1648</strain>
    </source>
</reference>
<accession>A0ABV9XKY1</accession>
<sequence>MRAPQAVRPHPLPTPRSPYGLDLPLNGEESALVRPYLRAHEDQQVRARQRQRQLALVLAADFGIDLDAHLFAAEGAA</sequence>
<feature type="region of interest" description="Disordered" evidence="1">
    <location>
        <begin position="1"/>
        <end position="21"/>
    </location>
</feature>
<evidence type="ECO:0000313" key="3">
    <source>
        <dbReference type="Proteomes" id="UP001595829"/>
    </source>
</evidence>
<evidence type="ECO:0000256" key="1">
    <source>
        <dbReference type="SAM" id="MobiDB-lite"/>
    </source>
</evidence>
<gene>
    <name evidence="2" type="ORF">ACFPM3_23915</name>
</gene>
<keyword evidence="3" id="KW-1185">Reference proteome</keyword>
<comment type="caution">
    <text evidence="2">The sequence shown here is derived from an EMBL/GenBank/DDBJ whole genome shotgun (WGS) entry which is preliminary data.</text>
</comment>